<keyword evidence="2" id="KW-0472">Membrane</keyword>
<name>A0ABS2Q9B2_9BACL</name>
<comment type="subcellular location">
    <subcellularLocation>
        <location evidence="1">Membrane</location>
    </subcellularLocation>
</comment>
<evidence type="ECO:0000313" key="4">
    <source>
        <dbReference type="EMBL" id="MBM7658382.1"/>
    </source>
</evidence>
<evidence type="ECO:0000313" key="5">
    <source>
        <dbReference type="Proteomes" id="UP000823201"/>
    </source>
</evidence>
<dbReference type="PANTHER" id="PTHR46825">
    <property type="entry name" value="D-ALANYL-D-ALANINE-CARBOXYPEPTIDASE/ENDOPEPTIDASE AMPH"/>
    <property type="match status" value="1"/>
</dbReference>
<dbReference type="Pfam" id="PF00144">
    <property type="entry name" value="Beta-lactamase"/>
    <property type="match status" value="1"/>
</dbReference>
<protein>
    <submittedName>
        <fullName evidence="4">CubicO group peptidase (Beta-lactamase class C family)</fullName>
    </submittedName>
</protein>
<reference evidence="4 5" key="1">
    <citation type="submission" date="2021-01" db="EMBL/GenBank/DDBJ databases">
        <title>Genomic Encyclopedia of Type Strains, Phase IV (KMG-IV): sequencing the most valuable type-strain genomes for metagenomic binning, comparative biology and taxonomic classification.</title>
        <authorList>
            <person name="Goeker M."/>
        </authorList>
    </citation>
    <scope>NUCLEOTIDE SEQUENCE [LARGE SCALE GENOMIC DNA]</scope>
    <source>
        <strain evidence="4 5">DSM 100968</strain>
    </source>
</reference>
<keyword evidence="5" id="KW-1185">Reference proteome</keyword>
<dbReference type="EMBL" id="JAFBEV010000016">
    <property type="protein sequence ID" value="MBM7658382.1"/>
    <property type="molecule type" value="Genomic_DNA"/>
</dbReference>
<dbReference type="SUPFAM" id="SSF56601">
    <property type="entry name" value="beta-lactamase/transpeptidase-like"/>
    <property type="match status" value="1"/>
</dbReference>
<evidence type="ECO:0000259" key="3">
    <source>
        <dbReference type="Pfam" id="PF00144"/>
    </source>
</evidence>
<dbReference type="InterPro" id="IPR012338">
    <property type="entry name" value="Beta-lactam/transpept-like"/>
</dbReference>
<proteinExistence type="predicted"/>
<comment type="caution">
    <text evidence="4">The sequence shown here is derived from an EMBL/GenBank/DDBJ whole genome shotgun (WGS) entry which is preliminary data.</text>
</comment>
<gene>
    <name evidence="4" type="ORF">JOC27_001835</name>
</gene>
<feature type="domain" description="Beta-lactamase-related" evidence="3">
    <location>
        <begin position="81"/>
        <end position="396"/>
    </location>
</feature>
<dbReference type="InterPro" id="IPR001466">
    <property type="entry name" value="Beta-lactam-related"/>
</dbReference>
<dbReference type="Gene3D" id="3.40.710.10">
    <property type="entry name" value="DD-peptidase/beta-lactamase superfamily"/>
    <property type="match status" value="1"/>
</dbReference>
<dbReference type="Proteomes" id="UP000823201">
    <property type="component" value="Unassembled WGS sequence"/>
</dbReference>
<dbReference type="PANTHER" id="PTHR46825:SF11">
    <property type="entry name" value="PENICILLIN-BINDING PROTEIN 4"/>
    <property type="match status" value="1"/>
</dbReference>
<sequence>MKKHGKRPAWIPALFSFLLLLGLGWVGYSIWPFIAASGTANVSAHSSAKTAVAHPSKQQQMARKEAPARKKAVGKFLKKEKAIDRILNQTGFSGTAVVVSHGQIVLDKGYGLSDLRTRKPNTVLTRYYIGSMTKAVTAAAFMQLRQHGWIDFRTPVSQFYPNFPNGNRLQMIDLLDHVSGLGGDSESMQPLTRDQLVAKIARLNPKLRSKPGTVWSYQDTNYALLGAILDKICETHYHENLHAYIQQSIYSVAGMKNSGFGITGEQSANRSIPYLRHGKVTFEAFAPSFSQLLGCGDVYATSWDLYLFDHALATGRLMSSSSLHELLTSRFHGTSYSMGWYLNRHGWGAGTNSSHGVLGGWNGSNAFSKDGQNYLILLSNVKSSQVQLAVLNRKIFAILSN</sequence>
<dbReference type="RefSeq" id="WP_205006948.1">
    <property type="nucleotide sequence ID" value="NZ_CBCRXA010000011.1"/>
</dbReference>
<evidence type="ECO:0000256" key="2">
    <source>
        <dbReference type="ARBA" id="ARBA00023136"/>
    </source>
</evidence>
<organism evidence="4 5">
    <name type="scientific">Sporolactobacillus spathodeae</name>
    <dbReference type="NCBI Taxonomy" id="1465502"/>
    <lineage>
        <taxon>Bacteria</taxon>
        <taxon>Bacillati</taxon>
        <taxon>Bacillota</taxon>
        <taxon>Bacilli</taxon>
        <taxon>Bacillales</taxon>
        <taxon>Sporolactobacillaceae</taxon>
        <taxon>Sporolactobacillus</taxon>
    </lineage>
</organism>
<accession>A0ABS2Q9B2</accession>
<dbReference type="InterPro" id="IPR050491">
    <property type="entry name" value="AmpC-like"/>
</dbReference>
<evidence type="ECO:0000256" key="1">
    <source>
        <dbReference type="ARBA" id="ARBA00004370"/>
    </source>
</evidence>